<dbReference type="GO" id="GO:0006260">
    <property type="term" value="P:DNA replication"/>
    <property type="evidence" value="ECO:0007669"/>
    <property type="project" value="InterPro"/>
</dbReference>
<dbReference type="OMA" id="AHEIQAT"/>
<dbReference type="STRING" id="51511.ENSCSAVP00000002847"/>
<reference evidence="4" key="2">
    <citation type="submission" date="2025-08" db="UniProtKB">
        <authorList>
            <consortium name="Ensembl"/>
        </authorList>
    </citation>
    <scope>IDENTIFICATION</scope>
</reference>
<name>H2YBZ9_CIOSA</name>
<accession>H2YBZ9</accession>
<comment type="similarity">
    <text evidence="2">Belongs to the replication factor A protein 3 family.</text>
</comment>
<dbReference type="PANTHER" id="PTHR15114:SF1">
    <property type="entry name" value="REPLICATION PROTEIN A 14 KDA SUBUNIT"/>
    <property type="match status" value="1"/>
</dbReference>
<dbReference type="GO" id="GO:0035861">
    <property type="term" value="C:site of double-strand break"/>
    <property type="evidence" value="ECO:0007669"/>
    <property type="project" value="TreeGrafter"/>
</dbReference>
<dbReference type="GO" id="GO:0003684">
    <property type="term" value="F:damaged DNA binding"/>
    <property type="evidence" value="ECO:0007669"/>
    <property type="project" value="TreeGrafter"/>
</dbReference>
<organism evidence="4 5">
    <name type="scientific">Ciona savignyi</name>
    <name type="common">Pacific transparent sea squirt</name>
    <dbReference type="NCBI Taxonomy" id="51511"/>
    <lineage>
        <taxon>Eukaryota</taxon>
        <taxon>Metazoa</taxon>
        <taxon>Chordata</taxon>
        <taxon>Tunicata</taxon>
        <taxon>Ascidiacea</taxon>
        <taxon>Phlebobranchia</taxon>
        <taxon>Cionidae</taxon>
        <taxon>Ciona</taxon>
    </lineage>
</organism>
<reference evidence="5" key="1">
    <citation type="submission" date="2003-08" db="EMBL/GenBank/DDBJ databases">
        <authorList>
            <person name="Birren B."/>
            <person name="Nusbaum C."/>
            <person name="Abebe A."/>
            <person name="Abouelleil A."/>
            <person name="Adekoya E."/>
            <person name="Ait-zahra M."/>
            <person name="Allen N."/>
            <person name="Allen T."/>
            <person name="An P."/>
            <person name="Anderson M."/>
            <person name="Anderson S."/>
            <person name="Arachchi H."/>
            <person name="Armbruster J."/>
            <person name="Bachantsang P."/>
            <person name="Baldwin J."/>
            <person name="Barry A."/>
            <person name="Bayul T."/>
            <person name="Blitshsteyn B."/>
            <person name="Bloom T."/>
            <person name="Blye J."/>
            <person name="Boguslavskiy L."/>
            <person name="Borowsky M."/>
            <person name="Boukhgalter B."/>
            <person name="Brunache A."/>
            <person name="Butler J."/>
            <person name="Calixte N."/>
            <person name="Calvo S."/>
            <person name="Camarata J."/>
            <person name="Campo K."/>
            <person name="Chang J."/>
            <person name="Cheshatsang Y."/>
            <person name="Citroen M."/>
            <person name="Collymore A."/>
            <person name="Considine T."/>
            <person name="Cook A."/>
            <person name="Cooke P."/>
            <person name="Corum B."/>
            <person name="Cuomo C."/>
            <person name="David R."/>
            <person name="Dawoe T."/>
            <person name="Degray S."/>
            <person name="Dodge S."/>
            <person name="Dooley K."/>
            <person name="Dorje P."/>
            <person name="Dorjee K."/>
            <person name="Dorris L."/>
            <person name="Duffey N."/>
            <person name="Dupes A."/>
            <person name="Elkins T."/>
            <person name="Engels R."/>
            <person name="Erickson J."/>
            <person name="Farina A."/>
            <person name="Faro S."/>
            <person name="Ferreira P."/>
            <person name="Fischer H."/>
            <person name="Fitzgerald M."/>
            <person name="Foley K."/>
            <person name="Gage D."/>
            <person name="Galagan J."/>
            <person name="Gearin G."/>
            <person name="Gnerre S."/>
            <person name="Gnirke A."/>
            <person name="Goyette A."/>
            <person name="Graham J."/>
            <person name="Grandbois E."/>
            <person name="Gyaltsen K."/>
            <person name="Hafez N."/>
            <person name="Hagopian D."/>
            <person name="Hagos B."/>
            <person name="Hall J."/>
            <person name="Hatcher B."/>
            <person name="Heller A."/>
            <person name="Higgins H."/>
            <person name="Honan T."/>
            <person name="Horn A."/>
            <person name="Houde N."/>
            <person name="Hughes L."/>
            <person name="Hulme W."/>
            <person name="Husby E."/>
            <person name="Iliev I."/>
            <person name="Jaffe D."/>
            <person name="Jones C."/>
            <person name="Kamal M."/>
            <person name="Kamat A."/>
            <person name="Kamvysselis M."/>
            <person name="Karlsson E."/>
            <person name="Kells C."/>
            <person name="Kieu A."/>
            <person name="Kisner P."/>
            <person name="Kodira C."/>
            <person name="Kulbokas E."/>
            <person name="Labutti K."/>
            <person name="Lama D."/>
            <person name="Landers T."/>
            <person name="Leger J."/>
            <person name="Levine S."/>
            <person name="Lewis D."/>
            <person name="Lewis T."/>
            <person name="Lindblad-toh K."/>
            <person name="Liu X."/>
            <person name="Lokyitsang T."/>
            <person name="Lokyitsang Y."/>
            <person name="Lucien O."/>
            <person name="Lui A."/>
            <person name="Ma L.J."/>
            <person name="Mabbitt R."/>
            <person name="Macdonald J."/>
            <person name="Maclean C."/>
            <person name="Major J."/>
            <person name="Manning J."/>
            <person name="Marabella R."/>
            <person name="Maru K."/>
            <person name="Matthews C."/>
            <person name="Mauceli E."/>
            <person name="Mccarthy M."/>
            <person name="Mcdonough S."/>
            <person name="Mcghee T."/>
            <person name="Meldrim J."/>
            <person name="Meneus L."/>
            <person name="Mesirov J."/>
            <person name="Mihalev A."/>
            <person name="Mihova T."/>
            <person name="Mikkelsen T."/>
            <person name="Mlenga V."/>
            <person name="Moru K."/>
            <person name="Mozes J."/>
            <person name="Mulrain L."/>
            <person name="Munson G."/>
            <person name="Naylor J."/>
            <person name="Newes C."/>
            <person name="Nguyen C."/>
            <person name="Nguyen N."/>
            <person name="Nguyen T."/>
            <person name="Nicol R."/>
            <person name="Nielsen C."/>
            <person name="Nizzari M."/>
            <person name="Norbu C."/>
            <person name="Norbu N."/>
            <person name="O'donnell P."/>
            <person name="Okoawo O."/>
            <person name="O'leary S."/>
            <person name="Omotosho B."/>
            <person name="O'neill K."/>
            <person name="Osman S."/>
            <person name="Parker S."/>
            <person name="Perrin D."/>
            <person name="Phunkhang P."/>
            <person name="Piqani B."/>
            <person name="Purcell S."/>
            <person name="Rachupka T."/>
            <person name="Ramasamy U."/>
            <person name="Rameau R."/>
            <person name="Ray V."/>
            <person name="Raymond C."/>
            <person name="Retta R."/>
            <person name="Richardson S."/>
            <person name="Rise C."/>
            <person name="Rodriguez J."/>
            <person name="Rogers J."/>
            <person name="Rogov P."/>
            <person name="Rutman M."/>
            <person name="Schupbach R."/>
            <person name="Seaman C."/>
            <person name="Settipalli S."/>
            <person name="Sharpe T."/>
            <person name="Sheridan J."/>
            <person name="Sherpa N."/>
            <person name="Shi J."/>
            <person name="Smirnov S."/>
            <person name="Smith C."/>
            <person name="Sougnez C."/>
            <person name="Spencer B."/>
            <person name="Stalker J."/>
            <person name="Stange-thomann N."/>
            <person name="Stavropoulos S."/>
            <person name="Stetson K."/>
            <person name="Stone C."/>
            <person name="Stone S."/>
            <person name="Stubbs M."/>
            <person name="Talamas J."/>
            <person name="Tchuinga P."/>
            <person name="Tenzing P."/>
            <person name="Tesfaye S."/>
            <person name="Theodore J."/>
            <person name="Thoulutsang Y."/>
            <person name="Topham K."/>
            <person name="Towey S."/>
            <person name="Tsamla T."/>
            <person name="Tsomo N."/>
            <person name="Vallee D."/>
            <person name="Vassiliev H."/>
            <person name="Venkataraman V."/>
            <person name="Vinson J."/>
            <person name="Vo A."/>
            <person name="Wade C."/>
            <person name="Wang S."/>
            <person name="Wangchuk T."/>
            <person name="Wangdi T."/>
            <person name="Whittaker C."/>
            <person name="Wilkinson J."/>
            <person name="Wu Y."/>
            <person name="Wyman D."/>
            <person name="Yadav S."/>
            <person name="Yang S."/>
            <person name="Yang X."/>
            <person name="Yeager S."/>
            <person name="Yee E."/>
            <person name="Young G."/>
            <person name="Zainoun J."/>
            <person name="Zembeck L."/>
            <person name="Zimmer A."/>
            <person name="Zody M."/>
            <person name="Lander E."/>
        </authorList>
    </citation>
    <scope>NUCLEOTIDE SEQUENCE [LARGE SCALE GENOMIC DNA]</scope>
</reference>
<dbReference type="FunFam" id="2.40.50.140:FF:000395">
    <property type="entry name" value="Replication protein A3"/>
    <property type="match status" value="1"/>
</dbReference>
<comment type="subcellular location">
    <subcellularLocation>
        <location evidence="1">Nucleus</location>
    </subcellularLocation>
</comment>
<dbReference type="eggNOG" id="ENOG502S203">
    <property type="taxonomic scope" value="Eukaryota"/>
</dbReference>
<evidence type="ECO:0008006" key="6">
    <source>
        <dbReference type="Google" id="ProtNLM"/>
    </source>
</evidence>
<dbReference type="GO" id="GO:0005662">
    <property type="term" value="C:DNA replication factor A complex"/>
    <property type="evidence" value="ECO:0007669"/>
    <property type="project" value="TreeGrafter"/>
</dbReference>
<proteinExistence type="inferred from homology"/>
<evidence type="ECO:0000256" key="3">
    <source>
        <dbReference type="ARBA" id="ARBA00023242"/>
    </source>
</evidence>
<dbReference type="AlphaFoldDB" id="H2YBZ9"/>
<keyword evidence="3" id="KW-0539">Nucleus</keyword>
<dbReference type="InParanoid" id="H2YBZ9"/>
<dbReference type="SUPFAM" id="SSF50249">
    <property type="entry name" value="Nucleic acid-binding proteins"/>
    <property type="match status" value="1"/>
</dbReference>
<dbReference type="HOGENOM" id="CLU_141922_0_0_1"/>
<dbReference type="FunCoup" id="H2YBZ9">
    <property type="interactions" value="160"/>
</dbReference>
<dbReference type="Ensembl" id="ENSCSAVT00000002891.1">
    <property type="protein sequence ID" value="ENSCSAVP00000002847.1"/>
    <property type="gene ID" value="ENSCSAVG00000001702.1"/>
</dbReference>
<keyword evidence="5" id="KW-1185">Reference proteome</keyword>
<dbReference type="GO" id="GO:0006289">
    <property type="term" value="P:nucleotide-excision repair"/>
    <property type="evidence" value="ECO:0007669"/>
    <property type="project" value="TreeGrafter"/>
</dbReference>
<dbReference type="GO" id="GO:0006284">
    <property type="term" value="P:base-excision repair"/>
    <property type="evidence" value="ECO:0007669"/>
    <property type="project" value="TreeGrafter"/>
</dbReference>
<dbReference type="GeneTree" id="ENSGT01120000278134"/>
<evidence type="ECO:0000256" key="1">
    <source>
        <dbReference type="ARBA" id="ARBA00004123"/>
    </source>
</evidence>
<dbReference type="Pfam" id="PF08661">
    <property type="entry name" value="Rep_fac-A_3"/>
    <property type="match status" value="1"/>
</dbReference>
<evidence type="ECO:0000256" key="2">
    <source>
        <dbReference type="ARBA" id="ARBA00009761"/>
    </source>
</evidence>
<dbReference type="GO" id="GO:0000724">
    <property type="term" value="P:double-strand break repair via homologous recombination"/>
    <property type="evidence" value="ECO:0007669"/>
    <property type="project" value="TreeGrafter"/>
</dbReference>
<dbReference type="PANTHER" id="PTHR15114">
    <property type="entry name" value="REPLICATION PROTEIN A3"/>
    <property type="match status" value="1"/>
</dbReference>
<dbReference type="Proteomes" id="UP000007875">
    <property type="component" value="Unassembled WGS sequence"/>
</dbReference>
<dbReference type="GO" id="GO:0006298">
    <property type="term" value="P:mismatch repair"/>
    <property type="evidence" value="ECO:0007669"/>
    <property type="project" value="TreeGrafter"/>
</dbReference>
<sequence length="118" mass="13155">MDEVYLQPRPRITASMMKQNVGSCVTMMGIVNSGKISSDGSSFQMSVGEDKEIPVLLSSPLNEVLDDVVEVTGTIDEQCNLHCVIYRKLESTVPFDIEAYNTAVQMTHKYPNLCTYQE</sequence>
<dbReference type="GO" id="GO:0003697">
    <property type="term" value="F:single-stranded DNA binding"/>
    <property type="evidence" value="ECO:0007669"/>
    <property type="project" value="TreeGrafter"/>
</dbReference>
<dbReference type="InterPro" id="IPR013970">
    <property type="entry name" value="Rfa2"/>
</dbReference>
<protein>
    <recommendedName>
        <fullName evidence="6">Replication protein A 14 kDa subunit</fullName>
    </recommendedName>
</protein>
<dbReference type="InterPro" id="IPR012340">
    <property type="entry name" value="NA-bd_OB-fold"/>
</dbReference>
<evidence type="ECO:0000313" key="5">
    <source>
        <dbReference type="Proteomes" id="UP000007875"/>
    </source>
</evidence>
<reference evidence="4" key="3">
    <citation type="submission" date="2025-09" db="UniProtKB">
        <authorList>
            <consortium name="Ensembl"/>
        </authorList>
    </citation>
    <scope>IDENTIFICATION</scope>
</reference>
<evidence type="ECO:0000313" key="4">
    <source>
        <dbReference type="Ensembl" id="ENSCSAVP00000002847.1"/>
    </source>
</evidence>
<dbReference type="Gene3D" id="2.40.50.140">
    <property type="entry name" value="Nucleic acid-binding proteins"/>
    <property type="match status" value="1"/>
</dbReference>